<reference evidence="1" key="1">
    <citation type="journal article" date="2015" name="Nature">
        <title>Complex archaea that bridge the gap between prokaryotes and eukaryotes.</title>
        <authorList>
            <person name="Spang A."/>
            <person name="Saw J.H."/>
            <person name="Jorgensen S.L."/>
            <person name="Zaremba-Niedzwiedzka K."/>
            <person name="Martijn J."/>
            <person name="Lind A.E."/>
            <person name="van Eijk R."/>
            <person name="Schleper C."/>
            <person name="Guy L."/>
            <person name="Ettema T.J."/>
        </authorList>
    </citation>
    <scope>NUCLEOTIDE SEQUENCE</scope>
</reference>
<gene>
    <name evidence="1" type="ORF">LCGC14_0336620</name>
</gene>
<sequence>MSKATCLAPDCEATSRCRGNCSRHYNSLRQLILRSKENDEPVTWELLIDAGLATPATVDHPLSGFITGVLATLAERRRSKESTS</sequence>
<dbReference type="EMBL" id="LAZR01000242">
    <property type="protein sequence ID" value="KKN79807.1"/>
    <property type="molecule type" value="Genomic_DNA"/>
</dbReference>
<organism evidence="1">
    <name type="scientific">marine sediment metagenome</name>
    <dbReference type="NCBI Taxonomy" id="412755"/>
    <lineage>
        <taxon>unclassified sequences</taxon>
        <taxon>metagenomes</taxon>
        <taxon>ecological metagenomes</taxon>
    </lineage>
</organism>
<proteinExistence type="predicted"/>
<evidence type="ECO:0000313" key="1">
    <source>
        <dbReference type="EMBL" id="KKN79807.1"/>
    </source>
</evidence>
<comment type="caution">
    <text evidence="1">The sequence shown here is derived from an EMBL/GenBank/DDBJ whole genome shotgun (WGS) entry which is preliminary data.</text>
</comment>
<dbReference type="AlphaFoldDB" id="A0A0F9TXZ1"/>
<accession>A0A0F9TXZ1</accession>
<name>A0A0F9TXZ1_9ZZZZ</name>
<protein>
    <submittedName>
        <fullName evidence="1">Uncharacterized protein</fullName>
    </submittedName>
</protein>